<proteinExistence type="predicted"/>
<name>A0ACB7Z0U0_9ERIC</name>
<accession>A0ACB7Z0U0</accession>
<gene>
    <name evidence="1" type="ORF">Vadar_001197</name>
</gene>
<evidence type="ECO:0000313" key="1">
    <source>
        <dbReference type="EMBL" id="KAH7859448.1"/>
    </source>
</evidence>
<evidence type="ECO:0000313" key="2">
    <source>
        <dbReference type="Proteomes" id="UP000828048"/>
    </source>
</evidence>
<comment type="caution">
    <text evidence="1">The sequence shown here is derived from an EMBL/GenBank/DDBJ whole genome shotgun (WGS) entry which is preliminary data.</text>
</comment>
<sequence length="277" mass="31379">MAPSVPQYPITDHFIFCNEQYCEFPTPIGDGGAMCVDEVGLPLFDNNAPLVLLNNMVLPETGFVPSYNSTAPFPEQFGVSSDMAVPMLAELNNGFRGINIGGRSESFESSTGSGVYYKPDVCEFGEEYCNAFVPDYQDLYPSSNDNWGFQQITQVPAMEEPGSKVGKYTVEERKDRILRYLKKRNQRNFNKTIKYECRKTLADKRVRVRGRFARNNELLCEGDQAVLTKKNTNNNNDNTFHEDDGGFYDDEKIKHDSEDEWLQEAIANLAYLPYISG</sequence>
<reference evidence="1 2" key="1">
    <citation type="journal article" date="2021" name="Hortic Res">
        <title>High-quality reference genome and annotation aids understanding of berry development for evergreen blueberry (Vaccinium darrowii).</title>
        <authorList>
            <person name="Yu J."/>
            <person name="Hulse-Kemp A.M."/>
            <person name="Babiker E."/>
            <person name="Staton M."/>
        </authorList>
    </citation>
    <scope>NUCLEOTIDE SEQUENCE [LARGE SCALE GENOMIC DNA]</scope>
    <source>
        <strain evidence="2">cv. NJ 8807/NJ 8810</strain>
        <tissue evidence="1">Young leaf</tissue>
    </source>
</reference>
<dbReference type="EMBL" id="CM037154">
    <property type="protein sequence ID" value="KAH7859448.1"/>
    <property type="molecule type" value="Genomic_DNA"/>
</dbReference>
<keyword evidence="2" id="KW-1185">Reference proteome</keyword>
<protein>
    <submittedName>
        <fullName evidence="1">Uncharacterized protein</fullName>
    </submittedName>
</protein>
<organism evidence="1 2">
    <name type="scientific">Vaccinium darrowii</name>
    <dbReference type="NCBI Taxonomy" id="229202"/>
    <lineage>
        <taxon>Eukaryota</taxon>
        <taxon>Viridiplantae</taxon>
        <taxon>Streptophyta</taxon>
        <taxon>Embryophyta</taxon>
        <taxon>Tracheophyta</taxon>
        <taxon>Spermatophyta</taxon>
        <taxon>Magnoliopsida</taxon>
        <taxon>eudicotyledons</taxon>
        <taxon>Gunneridae</taxon>
        <taxon>Pentapetalae</taxon>
        <taxon>asterids</taxon>
        <taxon>Ericales</taxon>
        <taxon>Ericaceae</taxon>
        <taxon>Vaccinioideae</taxon>
        <taxon>Vaccinieae</taxon>
        <taxon>Vaccinium</taxon>
    </lineage>
</organism>
<dbReference type="Proteomes" id="UP000828048">
    <property type="component" value="Chromosome 4"/>
</dbReference>